<accession>A0A397W0K8</accession>
<feature type="domain" description="Protein kinase" evidence="5">
    <location>
        <begin position="294"/>
        <end position="565"/>
    </location>
</feature>
<evidence type="ECO:0000259" key="5">
    <source>
        <dbReference type="PROSITE" id="PS50011"/>
    </source>
</evidence>
<dbReference type="SUPFAM" id="SSF56112">
    <property type="entry name" value="Protein kinase-like (PK-like)"/>
    <property type="match status" value="1"/>
</dbReference>
<dbReference type="InterPro" id="IPR011009">
    <property type="entry name" value="Kinase-like_dom_sf"/>
</dbReference>
<dbReference type="OrthoDB" id="10261027at2759"/>
<dbReference type="Proteomes" id="UP000266673">
    <property type="component" value="Unassembled WGS sequence"/>
</dbReference>
<evidence type="ECO:0000256" key="2">
    <source>
        <dbReference type="ARBA" id="ARBA00022803"/>
    </source>
</evidence>
<feature type="repeat" description="TPR" evidence="3">
    <location>
        <begin position="644"/>
        <end position="677"/>
    </location>
</feature>
<protein>
    <recommendedName>
        <fullName evidence="5">Protein kinase domain-containing protein</fullName>
    </recommendedName>
</protein>
<dbReference type="SUPFAM" id="SSF48452">
    <property type="entry name" value="TPR-like"/>
    <property type="match status" value="3"/>
</dbReference>
<organism evidence="6 7">
    <name type="scientific">Gigaspora rosea</name>
    <dbReference type="NCBI Taxonomy" id="44941"/>
    <lineage>
        <taxon>Eukaryota</taxon>
        <taxon>Fungi</taxon>
        <taxon>Fungi incertae sedis</taxon>
        <taxon>Mucoromycota</taxon>
        <taxon>Glomeromycotina</taxon>
        <taxon>Glomeromycetes</taxon>
        <taxon>Diversisporales</taxon>
        <taxon>Gigasporaceae</taxon>
        <taxon>Gigaspora</taxon>
    </lineage>
</organism>
<keyword evidence="2 3" id="KW-0802">TPR repeat</keyword>
<evidence type="ECO:0000313" key="6">
    <source>
        <dbReference type="EMBL" id="RIB28290.1"/>
    </source>
</evidence>
<dbReference type="Pfam" id="PF13181">
    <property type="entry name" value="TPR_8"/>
    <property type="match status" value="3"/>
</dbReference>
<feature type="repeat" description="TPR" evidence="3">
    <location>
        <begin position="890"/>
        <end position="923"/>
    </location>
</feature>
<feature type="repeat" description="TPR" evidence="3">
    <location>
        <begin position="193"/>
        <end position="226"/>
    </location>
</feature>
<keyword evidence="4" id="KW-0175">Coiled coil</keyword>
<dbReference type="InterPro" id="IPR050498">
    <property type="entry name" value="Ycf3"/>
</dbReference>
<dbReference type="Gene3D" id="1.10.510.10">
    <property type="entry name" value="Transferase(Phosphotransferase) domain 1"/>
    <property type="match status" value="1"/>
</dbReference>
<feature type="coiled-coil region" evidence="4">
    <location>
        <begin position="718"/>
        <end position="786"/>
    </location>
</feature>
<reference evidence="6 7" key="1">
    <citation type="submission" date="2018-06" db="EMBL/GenBank/DDBJ databases">
        <title>Comparative genomics reveals the genomic features of Rhizophagus irregularis, R. cerebriforme, R. diaphanum and Gigaspora rosea, and their symbiotic lifestyle signature.</title>
        <authorList>
            <person name="Morin E."/>
            <person name="San Clemente H."/>
            <person name="Chen E.C.H."/>
            <person name="De La Providencia I."/>
            <person name="Hainaut M."/>
            <person name="Kuo A."/>
            <person name="Kohler A."/>
            <person name="Murat C."/>
            <person name="Tang N."/>
            <person name="Roy S."/>
            <person name="Loubradou J."/>
            <person name="Henrissat B."/>
            <person name="Grigoriev I.V."/>
            <person name="Corradi N."/>
            <person name="Roux C."/>
            <person name="Martin F.M."/>
        </authorList>
    </citation>
    <scope>NUCLEOTIDE SEQUENCE [LARGE SCALE GENOMIC DNA]</scope>
    <source>
        <strain evidence="6 7">DAOM 194757</strain>
    </source>
</reference>
<feature type="repeat" description="TPR" evidence="3">
    <location>
        <begin position="33"/>
        <end position="66"/>
    </location>
</feature>
<dbReference type="Pfam" id="PF13432">
    <property type="entry name" value="TPR_16"/>
    <property type="match status" value="1"/>
</dbReference>
<feature type="repeat" description="TPR" evidence="3">
    <location>
        <begin position="610"/>
        <end position="643"/>
    </location>
</feature>
<feature type="repeat" description="TPR" evidence="3">
    <location>
        <begin position="822"/>
        <end position="855"/>
    </location>
</feature>
<dbReference type="PROSITE" id="PS50293">
    <property type="entry name" value="TPR_REGION"/>
    <property type="match status" value="2"/>
</dbReference>
<dbReference type="SMART" id="SM00028">
    <property type="entry name" value="TPR"/>
    <property type="match status" value="14"/>
</dbReference>
<evidence type="ECO:0000256" key="1">
    <source>
        <dbReference type="ARBA" id="ARBA00022737"/>
    </source>
</evidence>
<dbReference type="EMBL" id="QKWP01000070">
    <property type="protein sequence ID" value="RIB28290.1"/>
    <property type="molecule type" value="Genomic_DNA"/>
</dbReference>
<dbReference type="GO" id="GO:0004672">
    <property type="term" value="F:protein kinase activity"/>
    <property type="evidence" value="ECO:0007669"/>
    <property type="project" value="InterPro"/>
</dbReference>
<feature type="repeat" description="TPR" evidence="3">
    <location>
        <begin position="678"/>
        <end position="711"/>
    </location>
</feature>
<feature type="repeat" description="TPR" evidence="3">
    <location>
        <begin position="924"/>
        <end position="957"/>
    </location>
</feature>
<dbReference type="InterPro" id="IPR011990">
    <property type="entry name" value="TPR-like_helical_dom_sf"/>
</dbReference>
<feature type="repeat" description="TPR" evidence="3">
    <location>
        <begin position="227"/>
        <end position="260"/>
    </location>
</feature>
<name>A0A397W0K8_9GLOM</name>
<dbReference type="AlphaFoldDB" id="A0A397W0K8"/>
<dbReference type="GO" id="GO:0005524">
    <property type="term" value="F:ATP binding"/>
    <property type="evidence" value="ECO:0007669"/>
    <property type="project" value="InterPro"/>
</dbReference>
<evidence type="ECO:0000256" key="4">
    <source>
        <dbReference type="SAM" id="Coils"/>
    </source>
</evidence>
<dbReference type="Pfam" id="PF14559">
    <property type="entry name" value="TPR_19"/>
    <property type="match status" value="1"/>
</dbReference>
<comment type="caution">
    <text evidence="6">The sequence shown here is derived from an EMBL/GenBank/DDBJ whole genome shotgun (WGS) entry which is preliminary data.</text>
</comment>
<keyword evidence="1" id="KW-0677">Repeat</keyword>
<dbReference type="PROSITE" id="PS50005">
    <property type="entry name" value="TPR"/>
    <property type="match status" value="13"/>
</dbReference>
<feature type="repeat" description="TPR" evidence="3">
    <location>
        <begin position="746"/>
        <end position="779"/>
    </location>
</feature>
<dbReference type="InterPro" id="IPR019734">
    <property type="entry name" value="TPR_rpt"/>
</dbReference>
<proteinExistence type="predicted"/>
<sequence>MFQTLGLLSCCLNTQKDLLEDMNRDLNNEPSNLISLISHGNTYRMLGQYENSLENFNKALEIEPNNLSALRARGDLYKWLGRYKESLSDLNKSLEIEPNDMLASEVQMAQFYYNLFDDMERLLSKLNITSYKEAYEKEYKKFISGIEQIITNTNESDNTYTYIMRGFFLCMSFNLEQSLLEFNKILGIEPKNAFVLRNRGNIYRLLDRYNESLADLDKALEIEPNNALTFRDRGNTYRMLQQYKESLADLNKSLEINPNDLSSLGIHKISSTEHINECIRQHLKNNIHNWASGNEFLDDLIQSGFGSIFTSTWIDGRIVDWDEKAQKFVRSKPEKIVLKLLDKSNNASIDFFKEAITNIIFSISNPVNSVKCYGLTKYPDSSEYMLILKYMNDGDLNAFLFDENNKYNWKQIYSILQQILNGLCLIHGVDMVHKDIHPGNILSDQIKWYISDFGTCGPADKNPADQVFGIIPYVAPEVLYNKNYSTASDMYSIGIIMWQLVTRRKPFDNYNYDIHLARNICNGLRPLNESRIPYEYKCLMERCWDLDLLRRPSAFELIEYCFKMLGRNDNEETTISDLDFLPFVSQVYLSNNKSEITDYRGISNPKNKSNSVYLLNAHANLNLGNLKEGLSYLNKLLDIEPNNVEFIFHRGIIYLMLDRYEESLADLNKALENEPDDIRILRNRGIIYENLNRHEESLADLNRALEIKPDNAGILRLRGMLYERLNRYEESLADLNRALEIKPNDTEILRLRGLTYIRLDRYEKSLADLDRVLEIESNDIEALRLRVNVNIMLNRYEELITDLNKILGIELNNTEILELRKKTYIKLRWTIYEKLNRYEESLADLNRTLEIDPNNIEILKLRGLTYIRLDRYEKSLVDFDKVLKIDSNDTEVLKFRAKAYIMQDRYKESLVDLNKILEIEPNNTEILKIRAKNYIKLGRYEESLADLNKTLEIEPNDTEILKLLGGSPQRAGLPTGTQRLVLKGSN</sequence>
<dbReference type="PANTHER" id="PTHR44858:SF1">
    <property type="entry name" value="UDP-N-ACETYLGLUCOSAMINE--PEPTIDE N-ACETYLGLUCOSAMINYLTRANSFERASE SPINDLY-RELATED"/>
    <property type="match status" value="1"/>
</dbReference>
<dbReference type="STRING" id="44941.A0A397W0K8"/>
<dbReference type="Pfam" id="PF13371">
    <property type="entry name" value="TPR_9"/>
    <property type="match status" value="1"/>
</dbReference>
<evidence type="ECO:0000256" key="3">
    <source>
        <dbReference type="PROSITE-ProRule" id="PRU00339"/>
    </source>
</evidence>
<evidence type="ECO:0000313" key="7">
    <source>
        <dbReference type="Proteomes" id="UP000266673"/>
    </source>
</evidence>
<dbReference type="PANTHER" id="PTHR44858">
    <property type="entry name" value="TETRATRICOPEPTIDE REPEAT PROTEIN 6"/>
    <property type="match status" value="1"/>
</dbReference>
<gene>
    <name evidence="6" type="ORF">C2G38_2158265</name>
</gene>
<feature type="repeat" description="TPR" evidence="3">
    <location>
        <begin position="856"/>
        <end position="889"/>
    </location>
</feature>
<dbReference type="InterPro" id="IPR000719">
    <property type="entry name" value="Prot_kinase_dom"/>
</dbReference>
<dbReference type="Pfam" id="PF13414">
    <property type="entry name" value="TPR_11"/>
    <property type="match status" value="1"/>
</dbReference>
<feature type="repeat" description="TPR" evidence="3">
    <location>
        <begin position="67"/>
        <end position="100"/>
    </location>
</feature>
<feature type="repeat" description="TPR" evidence="3">
    <location>
        <begin position="712"/>
        <end position="745"/>
    </location>
</feature>
<keyword evidence="7" id="KW-1185">Reference proteome</keyword>
<dbReference type="Pfam" id="PF13424">
    <property type="entry name" value="TPR_12"/>
    <property type="match status" value="1"/>
</dbReference>
<dbReference type="Pfam" id="PF00069">
    <property type="entry name" value="Pkinase"/>
    <property type="match status" value="1"/>
</dbReference>
<dbReference type="Gene3D" id="1.25.40.10">
    <property type="entry name" value="Tetratricopeptide repeat domain"/>
    <property type="match status" value="5"/>
</dbReference>
<dbReference type="PROSITE" id="PS50011">
    <property type="entry name" value="PROTEIN_KINASE_DOM"/>
    <property type="match status" value="1"/>
</dbReference>